<sequence length="448" mass="51433">MSSLAKVGRNDPCPCGSGAKYKKCCLHKDEANNVIRLGTQSLFAEENEVEEYEEVIPQSYEERVEFIELQVWASEQYRTIALQLNDHLRERYEPLEIITIITLWMTYSRDYSPIINKPDVIFATMEYVMGILTGNSSITQTSVAKQYSVSSASVSNRFKDMTPSLDQLLNLMLLDEEDEEDDDDFENVHHFARNELESQMRHFRPDFAKASPAQKLIDQANQTTSAKMKKKLAEQALALDPLHPDAYNLIAEELEDIDEAAKLYKRGIDAGRKQLGTTFFTENKGYFWGLLETRPFMRAMHGYGEICLFYLHQYKEGVHIFEEMLDLCPNDNMGIRYLLVTGYILLKQYPKALALINHYDESCANFNYNRLLISYLQHGVNPSMKPLFKQAIAQNPHVVPFILGSKKMPKHPPATIGSGDETEAIDYIMYHNPLYTASPKLVKWMSRS</sequence>
<dbReference type="SUPFAM" id="SSF103642">
    <property type="entry name" value="Sec-C motif"/>
    <property type="match status" value="1"/>
</dbReference>
<reference evidence="1 2" key="1">
    <citation type="submission" date="2016-05" db="EMBL/GenBank/DDBJ databases">
        <title>Paenibacillus sp. 1ZS3-15 nov., isolated from the rhizosphere soil.</title>
        <authorList>
            <person name="Zhang X.X."/>
            <person name="Zhang J."/>
        </authorList>
    </citation>
    <scope>NUCLEOTIDE SEQUENCE [LARGE SCALE GENOMIC DNA]</scope>
    <source>
        <strain evidence="1 2">1ZS3-15</strain>
    </source>
</reference>
<dbReference type="InterPro" id="IPR004027">
    <property type="entry name" value="SEC_C_motif"/>
</dbReference>
<gene>
    <name evidence="1" type="ORF">A8708_26115</name>
</gene>
<name>A0A198AF86_9BACL</name>
<dbReference type="RefSeq" id="WP_068663513.1">
    <property type="nucleotide sequence ID" value="NZ_LYPB01000054.1"/>
</dbReference>
<keyword evidence="2" id="KW-1185">Reference proteome</keyword>
<evidence type="ECO:0008006" key="3">
    <source>
        <dbReference type="Google" id="ProtNLM"/>
    </source>
</evidence>
<dbReference type="STRING" id="1850517.A8708_26115"/>
<evidence type="ECO:0000313" key="2">
    <source>
        <dbReference type="Proteomes" id="UP000078454"/>
    </source>
</evidence>
<dbReference type="Pfam" id="PF02810">
    <property type="entry name" value="SEC-C"/>
    <property type="match status" value="1"/>
</dbReference>
<dbReference type="Gene3D" id="1.25.40.10">
    <property type="entry name" value="Tetratricopeptide repeat domain"/>
    <property type="match status" value="1"/>
</dbReference>
<dbReference type="Proteomes" id="UP000078454">
    <property type="component" value="Unassembled WGS sequence"/>
</dbReference>
<dbReference type="EMBL" id="LYPB01000054">
    <property type="protein sequence ID" value="OAS19701.1"/>
    <property type="molecule type" value="Genomic_DNA"/>
</dbReference>
<organism evidence="1 2">
    <name type="scientific">Paenibacillus oryzisoli</name>
    <dbReference type="NCBI Taxonomy" id="1850517"/>
    <lineage>
        <taxon>Bacteria</taxon>
        <taxon>Bacillati</taxon>
        <taxon>Bacillota</taxon>
        <taxon>Bacilli</taxon>
        <taxon>Bacillales</taxon>
        <taxon>Paenibacillaceae</taxon>
        <taxon>Paenibacillus</taxon>
    </lineage>
</organism>
<dbReference type="InterPro" id="IPR011990">
    <property type="entry name" value="TPR-like_helical_dom_sf"/>
</dbReference>
<proteinExistence type="predicted"/>
<accession>A0A198AF86</accession>
<evidence type="ECO:0000313" key="1">
    <source>
        <dbReference type="EMBL" id="OAS19701.1"/>
    </source>
</evidence>
<dbReference type="Gene3D" id="3.10.450.50">
    <property type="match status" value="1"/>
</dbReference>
<protein>
    <recommendedName>
        <fullName evidence="3">HTH psq-type domain-containing protein</fullName>
    </recommendedName>
</protein>
<comment type="caution">
    <text evidence="1">The sequence shown here is derived from an EMBL/GenBank/DDBJ whole genome shotgun (WGS) entry which is preliminary data.</text>
</comment>
<dbReference type="AlphaFoldDB" id="A0A198AF86"/>
<dbReference type="SUPFAM" id="SSF81901">
    <property type="entry name" value="HCP-like"/>
    <property type="match status" value="1"/>
</dbReference>